<name>A0A7J5UST6_9MICO</name>
<proteinExistence type="inferred from homology"/>
<dbReference type="InterPro" id="IPR036291">
    <property type="entry name" value="NAD(P)-bd_dom_sf"/>
</dbReference>
<dbReference type="CDD" id="cd05233">
    <property type="entry name" value="SDR_c"/>
    <property type="match status" value="1"/>
</dbReference>
<dbReference type="Pfam" id="PF13561">
    <property type="entry name" value="adh_short_C2"/>
    <property type="match status" value="1"/>
</dbReference>
<evidence type="ECO:0000313" key="3">
    <source>
        <dbReference type="EMBL" id="KAE8765388.1"/>
    </source>
</evidence>
<reference evidence="3 4" key="1">
    <citation type="submission" date="2019-10" db="EMBL/GenBank/DDBJ databases">
        <title>Georgenia wutianyii sp. nov. and Georgenia yuyongxinii sp. nov. isolated from plateau pika (Ochotona curzoniae) in the Qinghai-Tibet plateau of China.</title>
        <authorList>
            <person name="Tian Z."/>
        </authorList>
    </citation>
    <scope>NUCLEOTIDE SEQUENCE [LARGE SCALE GENOMIC DNA]</scope>
    <source>
        <strain evidence="3 4">DSM 21501</strain>
    </source>
</reference>
<dbReference type="PRINTS" id="PR00081">
    <property type="entry name" value="GDHRDH"/>
</dbReference>
<comment type="caution">
    <text evidence="3">The sequence shown here is derived from an EMBL/GenBank/DDBJ whole genome shotgun (WGS) entry which is preliminary data.</text>
</comment>
<dbReference type="PANTHER" id="PTHR24321">
    <property type="entry name" value="DEHYDROGENASES, SHORT CHAIN"/>
    <property type="match status" value="1"/>
</dbReference>
<dbReference type="Proteomes" id="UP000451860">
    <property type="component" value="Unassembled WGS sequence"/>
</dbReference>
<dbReference type="AlphaFoldDB" id="A0A7J5UST6"/>
<dbReference type="PRINTS" id="PR00080">
    <property type="entry name" value="SDRFAMILY"/>
</dbReference>
<dbReference type="SUPFAM" id="SSF51735">
    <property type="entry name" value="NAD(P)-binding Rossmann-fold domains"/>
    <property type="match status" value="1"/>
</dbReference>
<sequence length="258" mass="26564">MAQGRLAGKVVLLTGIGGGMGRVTAQLFASEGAMVVGCDLNAEGAAETVRLVEAAGGAIDSSVPVDLGRREDVERWVAEAAEKHGRIDVLYNNASMPRFAPFAAQSDEDYLFTIDNELHLVWRACHLAWPHLAKVGGAIVNIGSVAGIQGARALPQAAHSAAKGAVLALTRQLAAEGVAHGIRVNSVSPGVMGTPPILAMYEALGENAPVAPIVERTITGKPGDPIAVAYAGLYLASDEAAWVTGTNIVVDGGAHAFM</sequence>
<evidence type="ECO:0000313" key="4">
    <source>
        <dbReference type="Proteomes" id="UP000451860"/>
    </source>
</evidence>
<dbReference type="FunFam" id="3.40.50.720:FF:000084">
    <property type="entry name" value="Short-chain dehydrogenase reductase"/>
    <property type="match status" value="1"/>
</dbReference>
<accession>A0A7J5UST6</accession>
<dbReference type="EMBL" id="WHJE01000011">
    <property type="protein sequence ID" value="KAE8765388.1"/>
    <property type="molecule type" value="Genomic_DNA"/>
</dbReference>
<keyword evidence="2" id="KW-0560">Oxidoreductase</keyword>
<dbReference type="InterPro" id="IPR002347">
    <property type="entry name" value="SDR_fam"/>
</dbReference>
<evidence type="ECO:0000256" key="1">
    <source>
        <dbReference type="ARBA" id="ARBA00006484"/>
    </source>
</evidence>
<dbReference type="OrthoDB" id="286404at2"/>
<protein>
    <submittedName>
        <fullName evidence="3">SDR family oxidoreductase</fullName>
    </submittedName>
</protein>
<dbReference type="RefSeq" id="WP_152202717.1">
    <property type="nucleotide sequence ID" value="NZ_VUKF01000017.1"/>
</dbReference>
<evidence type="ECO:0000256" key="2">
    <source>
        <dbReference type="ARBA" id="ARBA00023002"/>
    </source>
</evidence>
<comment type="similarity">
    <text evidence="1">Belongs to the short-chain dehydrogenases/reductases (SDR) family.</text>
</comment>
<dbReference type="GO" id="GO:0016491">
    <property type="term" value="F:oxidoreductase activity"/>
    <property type="evidence" value="ECO:0007669"/>
    <property type="project" value="UniProtKB-KW"/>
</dbReference>
<dbReference type="PANTHER" id="PTHR24321:SF8">
    <property type="entry name" value="ESTRADIOL 17-BETA-DEHYDROGENASE 8-RELATED"/>
    <property type="match status" value="1"/>
</dbReference>
<keyword evidence="4" id="KW-1185">Reference proteome</keyword>
<dbReference type="Gene3D" id="3.40.50.720">
    <property type="entry name" value="NAD(P)-binding Rossmann-like Domain"/>
    <property type="match status" value="1"/>
</dbReference>
<organism evidence="3 4">
    <name type="scientific">Georgenia thermotolerans</name>
    <dbReference type="NCBI Taxonomy" id="527326"/>
    <lineage>
        <taxon>Bacteria</taxon>
        <taxon>Bacillati</taxon>
        <taxon>Actinomycetota</taxon>
        <taxon>Actinomycetes</taxon>
        <taxon>Micrococcales</taxon>
        <taxon>Bogoriellaceae</taxon>
        <taxon>Georgenia</taxon>
    </lineage>
</organism>
<gene>
    <name evidence="3" type="ORF">GB883_04310</name>
</gene>